<evidence type="ECO:0000313" key="19">
    <source>
        <dbReference type="Proteomes" id="UP000734854"/>
    </source>
</evidence>
<dbReference type="PANTHER" id="PTHR46125:SF27">
    <property type="entry name" value="GATA TRANSCRIPTION FACTOR 28"/>
    <property type="match status" value="1"/>
</dbReference>
<keyword evidence="8" id="KW-0238">DNA-binding</keyword>
<feature type="domain" description="Tify" evidence="17">
    <location>
        <begin position="116"/>
        <end position="151"/>
    </location>
</feature>
<evidence type="ECO:0000256" key="12">
    <source>
        <dbReference type="PROSITE-ProRule" id="PRU00094"/>
    </source>
</evidence>
<accession>A0A8J5C7W5</accession>
<evidence type="ECO:0000256" key="4">
    <source>
        <dbReference type="ARBA" id="ARBA00022723"/>
    </source>
</evidence>
<dbReference type="Pfam" id="PF00320">
    <property type="entry name" value="GATA"/>
    <property type="match status" value="1"/>
</dbReference>
<dbReference type="InterPro" id="IPR013088">
    <property type="entry name" value="Znf_NHR/GATA"/>
</dbReference>
<feature type="domain" description="CCT" evidence="16">
    <location>
        <begin position="177"/>
        <end position="219"/>
    </location>
</feature>
<keyword evidence="5 12" id="KW-0863">Zinc-finger</keyword>
<evidence type="ECO:0000256" key="6">
    <source>
        <dbReference type="ARBA" id="ARBA00022833"/>
    </source>
</evidence>
<dbReference type="Pfam" id="PF06200">
    <property type="entry name" value="tify"/>
    <property type="match status" value="1"/>
</dbReference>
<evidence type="ECO:0008006" key="20">
    <source>
        <dbReference type="Google" id="ProtNLM"/>
    </source>
</evidence>
<dbReference type="GO" id="GO:0005634">
    <property type="term" value="C:nucleus"/>
    <property type="evidence" value="ECO:0007669"/>
    <property type="project" value="UniProtKB-SubCell"/>
</dbReference>
<dbReference type="SMART" id="SM00401">
    <property type="entry name" value="ZnF_GATA"/>
    <property type="match status" value="1"/>
</dbReference>
<evidence type="ECO:0000256" key="10">
    <source>
        <dbReference type="ARBA" id="ARBA00023163"/>
    </source>
</evidence>
<comment type="caution">
    <text evidence="18">The sequence shown here is derived from an EMBL/GenBank/DDBJ whole genome shotgun (WGS) entry which is preliminary data.</text>
</comment>
<dbReference type="PROSITE" id="PS51320">
    <property type="entry name" value="TIFY"/>
    <property type="match status" value="1"/>
</dbReference>
<dbReference type="AlphaFoldDB" id="A0A8J5C7W5"/>
<keyword evidence="6" id="KW-0862">Zinc</keyword>
<dbReference type="PROSITE" id="PS00344">
    <property type="entry name" value="GATA_ZN_FINGER_1"/>
    <property type="match status" value="1"/>
</dbReference>
<dbReference type="SMART" id="SM00979">
    <property type="entry name" value="TIFY"/>
    <property type="match status" value="1"/>
</dbReference>
<evidence type="ECO:0000256" key="9">
    <source>
        <dbReference type="ARBA" id="ARBA00023159"/>
    </source>
</evidence>
<feature type="region of interest" description="Disordered" evidence="14">
    <location>
        <begin position="363"/>
        <end position="385"/>
    </location>
</feature>
<dbReference type="EMBL" id="JACMSC010000019">
    <property type="protein sequence ID" value="KAG6474277.1"/>
    <property type="molecule type" value="Genomic_DNA"/>
</dbReference>
<sequence>MPRLILPEISMVDYHRSRSNAFLLPAEGGRGMGSNPGQASDLKTDHLVRQPAGGEGHLIAAADARALQSYGHDRGNGGAGDGMEEDLDGAVEGEAMEGDVGHDHGGLGDQNAIIVPPVASNQLTLSFHGEVYVFDSVSPEKVQAVLLLLGGREIAATSASMPSASNQLNKRLNFPHRVASLMRFREKRKERNFDKKIRYAVRKEVALRLLPLERDPSRWRHLDLWVQSVVRKFQQEDPVVDQGIPNEMDFAMEKMQRNRGQFTSSKSKPEDANSDVTNCEGTQHWGSIEGRPPSSAVCHHCGISSKLTPMMRRGPDGPRTLCNACGLMWANKGTLRDLSKNPSLILQSGPQEGNEMILVSPQNEASATVVEQQPLAANRPESLSP</sequence>
<reference evidence="18 19" key="1">
    <citation type="submission" date="2020-08" db="EMBL/GenBank/DDBJ databases">
        <title>Plant Genome Project.</title>
        <authorList>
            <person name="Zhang R.-G."/>
        </authorList>
    </citation>
    <scope>NUCLEOTIDE SEQUENCE [LARGE SCALE GENOMIC DNA]</scope>
    <source>
        <tissue evidence="18">Rhizome</tissue>
    </source>
</reference>
<evidence type="ECO:0000256" key="2">
    <source>
        <dbReference type="ARBA" id="ARBA00004123"/>
    </source>
</evidence>
<dbReference type="Gene3D" id="3.30.50.10">
    <property type="entry name" value="Erythroid Transcription Factor GATA-1, subunit A"/>
    <property type="match status" value="1"/>
</dbReference>
<feature type="domain" description="GATA-type" evidence="15">
    <location>
        <begin position="298"/>
        <end position="349"/>
    </location>
</feature>
<evidence type="ECO:0000259" key="16">
    <source>
        <dbReference type="PROSITE" id="PS51017"/>
    </source>
</evidence>
<organism evidence="18 19">
    <name type="scientific">Zingiber officinale</name>
    <name type="common">Ginger</name>
    <name type="synonym">Amomum zingiber</name>
    <dbReference type="NCBI Taxonomy" id="94328"/>
    <lineage>
        <taxon>Eukaryota</taxon>
        <taxon>Viridiplantae</taxon>
        <taxon>Streptophyta</taxon>
        <taxon>Embryophyta</taxon>
        <taxon>Tracheophyta</taxon>
        <taxon>Spermatophyta</taxon>
        <taxon>Magnoliopsida</taxon>
        <taxon>Liliopsida</taxon>
        <taxon>Zingiberales</taxon>
        <taxon>Zingiberaceae</taxon>
        <taxon>Zingiber</taxon>
    </lineage>
</organism>
<evidence type="ECO:0000256" key="1">
    <source>
        <dbReference type="ARBA" id="ARBA00002206"/>
    </source>
</evidence>
<evidence type="ECO:0000256" key="11">
    <source>
        <dbReference type="ARBA" id="ARBA00023242"/>
    </source>
</evidence>
<dbReference type="InterPro" id="IPR045280">
    <property type="entry name" value="TIFY-like"/>
</dbReference>
<keyword evidence="4" id="KW-0479">Metal-binding</keyword>
<dbReference type="PROSITE" id="PS51017">
    <property type="entry name" value="CCT"/>
    <property type="match status" value="1"/>
</dbReference>
<dbReference type="GO" id="GO:0008270">
    <property type="term" value="F:zinc ion binding"/>
    <property type="evidence" value="ECO:0007669"/>
    <property type="project" value="UniProtKB-KW"/>
</dbReference>
<protein>
    <recommendedName>
        <fullName evidence="20">GATA transcription factor 24</fullName>
    </recommendedName>
</protein>
<evidence type="ECO:0000256" key="7">
    <source>
        <dbReference type="ARBA" id="ARBA00023015"/>
    </source>
</evidence>
<comment type="similarity">
    <text evidence="3">Belongs to the type IV zinc-finger family. Class C subfamily.</text>
</comment>
<evidence type="ECO:0000256" key="5">
    <source>
        <dbReference type="ARBA" id="ARBA00022771"/>
    </source>
</evidence>
<dbReference type="Pfam" id="PF06203">
    <property type="entry name" value="CCT"/>
    <property type="match status" value="1"/>
</dbReference>
<dbReference type="InterPro" id="IPR010402">
    <property type="entry name" value="CCT_domain"/>
</dbReference>
<dbReference type="Proteomes" id="UP000734854">
    <property type="component" value="Unassembled WGS sequence"/>
</dbReference>
<dbReference type="PROSITE" id="PS50114">
    <property type="entry name" value="GATA_ZN_FINGER_2"/>
    <property type="match status" value="1"/>
</dbReference>
<comment type="subcellular location">
    <subcellularLocation>
        <location evidence="2 13">Nucleus</location>
    </subcellularLocation>
</comment>
<evidence type="ECO:0000256" key="13">
    <source>
        <dbReference type="PROSITE-ProRule" id="PRU00357"/>
    </source>
</evidence>
<dbReference type="SUPFAM" id="SSF57716">
    <property type="entry name" value="Glucocorticoid receptor-like (DNA-binding domain)"/>
    <property type="match status" value="1"/>
</dbReference>
<comment type="function">
    <text evidence="1">Transcriptional activator that specifically binds 5'-GATA-3' or 5'-GAT-3' motifs within gene promoters.</text>
</comment>
<evidence type="ECO:0000259" key="17">
    <source>
        <dbReference type="PROSITE" id="PS51320"/>
    </source>
</evidence>
<keyword evidence="7" id="KW-0805">Transcription regulation</keyword>
<dbReference type="CDD" id="cd00202">
    <property type="entry name" value="ZnF_GATA"/>
    <property type="match status" value="1"/>
</dbReference>
<evidence type="ECO:0000256" key="8">
    <source>
        <dbReference type="ARBA" id="ARBA00023125"/>
    </source>
</evidence>
<name>A0A8J5C7W5_ZINOF</name>
<dbReference type="PANTHER" id="PTHR46125">
    <property type="entry name" value="GATA TRANSCRIPTION FACTOR 28"/>
    <property type="match status" value="1"/>
</dbReference>
<dbReference type="InterPro" id="IPR000679">
    <property type="entry name" value="Znf_GATA"/>
</dbReference>
<dbReference type="GO" id="GO:0043565">
    <property type="term" value="F:sequence-specific DNA binding"/>
    <property type="evidence" value="ECO:0007669"/>
    <property type="project" value="InterPro"/>
</dbReference>
<keyword evidence="11 13" id="KW-0539">Nucleus</keyword>
<proteinExistence type="inferred from homology"/>
<evidence type="ECO:0000259" key="15">
    <source>
        <dbReference type="PROSITE" id="PS50114"/>
    </source>
</evidence>
<gene>
    <name evidence="18" type="ORF">ZIOFF_068202</name>
</gene>
<keyword evidence="19" id="KW-1185">Reference proteome</keyword>
<keyword evidence="9" id="KW-0010">Activator</keyword>
<dbReference type="InterPro" id="IPR010399">
    <property type="entry name" value="Tify_dom"/>
</dbReference>
<evidence type="ECO:0000256" key="3">
    <source>
        <dbReference type="ARBA" id="ARBA00007722"/>
    </source>
</evidence>
<keyword evidence="10" id="KW-0804">Transcription</keyword>
<evidence type="ECO:0000256" key="14">
    <source>
        <dbReference type="SAM" id="MobiDB-lite"/>
    </source>
</evidence>
<evidence type="ECO:0000313" key="18">
    <source>
        <dbReference type="EMBL" id="KAG6474277.1"/>
    </source>
</evidence>
<dbReference type="GO" id="GO:0006355">
    <property type="term" value="P:regulation of DNA-templated transcription"/>
    <property type="evidence" value="ECO:0007669"/>
    <property type="project" value="InterPro"/>
</dbReference>